<keyword evidence="1" id="KW-0175">Coiled coil</keyword>
<accession>A0A507CE77</accession>
<evidence type="ECO:0000313" key="2">
    <source>
        <dbReference type="EMBL" id="TPX37658.1"/>
    </source>
</evidence>
<sequence length="611" mass="69525">MAAADLSTLADLPRLPGRDSLLEKLKTALSLAETLKRENDVYRDNFEHLKGAHTRLQEKHAETASELDNIAREKGIIEQQSTDTVSQLQIQYDAKVREVEELKRQIPQPKQLEVMRLKMAEELEDVHKRKWKSLAEETDRFRDLYHKLRREHELMKTETEHIKTETSTIVRELNASHQEEISNLESKVLGLQESLASALNTDKLRILQRENTELISTVRNQLQEIDQVRAQRDQARTTLDSQERVNARKLSDEITHSKTIASERDIMASKSTTLETELRNCVKLQETLVYENAALNKELDKAKSRIDEILHQNAIETSDLKMSVVKERQGLEKEIGVLKIKLSEQKSGSKVLQETVADLKSRLSAMEAQGLANVRSAREEEWAKLAKVEGEKADVERTILSLKTRLLDVEAKDAEHLRDSSNEISKLKKEIRDTSVTLEETTKQLQVTATEKERLCAETSALVLHVKELESTIADLMAESEALKRGEVSARVRLTSLESSLQAAQSEVSHISDQLEKERSSYETNLDRQRGSRALEKGAFEGRIEALERENTTLRDRIAGLDAKVSSLRGKVKQQKVEALTWKGHIEAEKDKTDKQMREFLSVLQTELAGV</sequence>
<proteinExistence type="predicted"/>
<dbReference type="EMBL" id="QEAO01000002">
    <property type="protein sequence ID" value="TPX37658.1"/>
    <property type="molecule type" value="Genomic_DNA"/>
</dbReference>
<dbReference type="Gene3D" id="1.10.287.1490">
    <property type="match status" value="1"/>
</dbReference>
<comment type="caution">
    <text evidence="2">The sequence shown here is derived from an EMBL/GenBank/DDBJ whole genome shotgun (WGS) entry which is preliminary data.</text>
</comment>
<organism evidence="2 3">
    <name type="scientific">Synchytrium microbalum</name>
    <dbReference type="NCBI Taxonomy" id="1806994"/>
    <lineage>
        <taxon>Eukaryota</taxon>
        <taxon>Fungi</taxon>
        <taxon>Fungi incertae sedis</taxon>
        <taxon>Chytridiomycota</taxon>
        <taxon>Chytridiomycota incertae sedis</taxon>
        <taxon>Chytridiomycetes</taxon>
        <taxon>Synchytriales</taxon>
        <taxon>Synchytriaceae</taxon>
        <taxon>Synchytrium</taxon>
    </lineage>
</organism>
<dbReference type="GeneID" id="42001662"/>
<keyword evidence="3" id="KW-1185">Reference proteome</keyword>
<feature type="coiled-coil region" evidence="1">
    <location>
        <begin position="349"/>
        <end position="564"/>
    </location>
</feature>
<dbReference type="Proteomes" id="UP000319731">
    <property type="component" value="Unassembled WGS sequence"/>
</dbReference>
<dbReference type="OrthoDB" id="311279at2759"/>
<evidence type="ECO:0000256" key="1">
    <source>
        <dbReference type="SAM" id="Coils"/>
    </source>
</evidence>
<feature type="coiled-coil region" evidence="1">
    <location>
        <begin position="18"/>
        <end position="105"/>
    </location>
</feature>
<dbReference type="RefSeq" id="XP_031027569.1">
    <property type="nucleotide sequence ID" value="XM_031166365.1"/>
</dbReference>
<name>A0A507CE77_9FUNG</name>
<gene>
    <name evidence="2" type="ORF">SmJEL517_g00436</name>
</gene>
<protein>
    <submittedName>
        <fullName evidence="2">Uncharacterized protein</fullName>
    </submittedName>
</protein>
<dbReference type="STRING" id="1806994.A0A507CE77"/>
<dbReference type="AlphaFoldDB" id="A0A507CE77"/>
<feature type="coiled-coil region" evidence="1">
    <location>
        <begin position="174"/>
        <end position="245"/>
    </location>
</feature>
<reference evidence="2 3" key="1">
    <citation type="journal article" date="2019" name="Sci. Rep.">
        <title>Comparative genomics of chytrid fungi reveal insights into the obligate biotrophic and pathogenic lifestyle of Synchytrium endobioticum.</title>
        <authorList>
            <person name="van de Vossenberg B.T.L.H."/>
            <person name="Warris S."/>
            <person name="Nguyen H.D.T."/>
            <person name="van Gent-Pelzer M.P.E."/>
            <person name="Joly D.L."/>
            <person name="van de Geest H.C."/>
            <person name="Bonants P.J.M."/>
            <person name="Smith D.S."/>
            <person name="Levesque C.A."/>
            <person name="van der Lee T.A.J."/>
        </authorList>
    </citation>
    <scope>NUCLEOTIDE SEQUENCE [LARGE SCALE GENOMIC DNA]</scope>
    <source>
        <strain evidence="2 3">JEL517</strain>
    </source>
</reference>
<evidence type="ECO:0000313" key="3">
    <source>
        <dbReference type="Proteomes" id="UP000319731"/>
    </source>
</evidence>